<feature type="region of interest" description="Disordered" evidence="10">
    <location>
        <begin position="116"/>
        <end position="141"/>
    </location>
</feature>
<keyword evidence="3" id="KW-0217">Developmental protein</keyword>
<dbReference type="eggNOG" id="KOG0849">
    <property type="taxonomic scope" value="Eukaryota"/>
</dbReference>
<sequence>GNRLDEGSDVESEPDLPLKRKQRRSRTTFTAEQLEELEKAFERTHYPDIYTREELAQRTKLTEARVQVWFSNRRARGVSEAGAISWQRHHLLPGAFRPPMPTLPPYQLPDSTYPTTTISQDGGSTVHRPQPLPPSTMHQGGLAVAAAAADTSSAYGARHSFSSYSDSFMNAAAPSNHMNPVSNGLSPQVMSILSNPSAVPPQPQADFSISPLHGGLDSASSISASCSQRADSIKPGDSLPTSQSYCPPTYSTTGYSVDPVAGYQYGQYGQTAVDYLAKNVSLSTQRRMKLGEHSAVLGLLPVETGQAY</sequence>
<dbReference type="Proteomes" id="UP000001074">
    <property type="component" value="Unassembled WGS sequence"/>
</dbReference>
<evidence type="ECO:0000256" key="6">
    <source>
        <dbReference type="ARBA" id="ARBA00023163"/>
    </source>
</evidence>
<dbReference type="GO" id="GO:0000978">
    <property type="term" value="F:RNA polymerase II cis-regulatory region sequence-specific DNA binding"/>
    <property type="evidence" value="ECO:0007669"/>
    <property type="project" value="TreeGrafter"/>
</dbReference>
<dbReference type="InterPro" id="IPR043565">
    <property type="entry name" value="PAX_fam"/>
</dbReference>
<evidence type="ECO:0000313" key="13">
    <source>
        <dbReference type="Ensembl" id="ENSMLUP00000002043.2"/>
    </source>
</evidence>
<dbReference type="PANTHER" id="PTHR45636:SF26">
    <property type="entry name" value="PAIRED BOX PROTEIN PAX-7"/>
    <property type="match status" value="1"/>
</dbReference>
<dbReference type="GO" id="GO:0005634">
    <property type="term" value="C:nucleus"/>
    <property type="evidence" value="ECO:0007669"/>
    <property type="project" value="UniProtKB-SubCell"/>
</dbReference>
<protein>
    <submittedName>
        <fullName evidence="13">Paired box 7</fullName>
    </submittedName>
</protein>
<evidence type="ECO:0000256" key="5">
    <source>
        <dbReference type="ARBA" id="ARBA00023125"/>
    </source>
</evidence>
<gene>
    <name evidence="13" type="primary">PAX7</name>
</gene>
<feature type="domain" description="Homeobox" evidence="11">
    <location>
        <begin position="20"/>
        <end position="80"/>
    </location>
</feature>
<reference evidence="13" key="2">
    <citation type="submission" date="2025-08" db="UniProtKB">
        <authorList>
            <consortium name="Ensembl"/>
        </authorList>
    </citation>
    <scope>IDENTIFICATION</scope>
</reference>
<keyword evidence="5 8" id="KW-0238">DNA-binding</keyword>
<feature type="domain" description="OAR" evidence="12">
    <location>
        <begin position="282"/>
        <end position="294"/>
    </location>
</feature>
<keyword evidence="6" id="KW-0804">Transcription</keyword>
<evidence type="ECO:0000256" key="1">
    <source>
        <dbReference type="ARBA" id="ARBA00004123"/>
    </source>
</evidence>
<comment type="subcellular location">
    <subcellularLocation>
        <location evidence="1 8 9">Nucleus</location>
    </subcellularLocation>
</comment>
<dbReference type="GeneTree" id="ENSGT00940000156759"/>
<dbReference type="PROSITE" id="PS50803">
    <property type="entry name" value="OAR"/>
    <property type="match status" value="1"/>
</dbReference>
<dbReference type="EMBL" id="AAPE02056303">
    <property type="status" value="NOT_ANNOTATED_CDS"/>
    <property type="molecule type" value="Genomic_DNA"/>
</dbReference>
<evidence type="ECO:0000256" key="2">
    <source>
        <dbReference type="ARBA" id="ARBA00005733"/>
    </source>
</evidence>
<dbReference type="Pfam" id="PF12360">
    <property type="entry name" value="Pax7"/>
    <property type="match status" value="1"/>
</dbReference>
<dbReference type="EMBL" id="AAPE02056301">
    <property type="status" value="NOT_ANNOTATED_CDS"/>
    <property type="molecule type" value="Genomic_DNA"/>
</dbReference>
<accession>G1NXF1</accession>
<dbReference type="InterPro" id="IPR009057">
    <property type="entry name" value="Homeodomain-like_sf"/>
</dbReference>
<dbReference type="SUPFAM" id="SSF46689">
    <property type="entry name" value="Homeodomain-like"/>
    <property type="match status" value="1"/>
</dbReference>
<dbReference type="EMBL" id="AAPE02056300">
    <property type="status" value="NOT_ANNOTATED_CDS"/>
    <property type="molecule type" value="Genomic_DNA"/>
</dbReference>
<dbReference type="STRING" id="59463.ENSMLUP00000002043"/>
<dbReference type="FunFam" id="1.10.10.60:FF:000035">
    <property type="entry name" value="paired box protein Pax-3 isoform X2"/>
    <property type="match status" value="1"/>
</dbReference>
<dbReference type="CDD" id="cd00086">
    <property type="entry name" value="homeodomain"/>
    <property type="match status" value="1"/>
</dbReference>
<reference evidence="13 14" key="1">
    <citation type="journal article" date="2011" name="Nature">
        <title>A high-resolution map of human evolutionary constraint using 29 mammals.</title>
        <authorList>
            <person name="Lindblad-Toh K."/>
            <person name="Garber M."/>
            <person name="Zuk O."/>
            <person name="Lin M.F."/>
            <person name="Parker B.J."/>
            <person name="Washietl S."/>
            <person name="Kheradpour P."/>
            <person name="Ernst J."/>
            <person name="Jordan G."/>
            <person name="Mauceli E."/>
            <person name="Ward L.D."/>
            <person name="Lowe C.B."/>
            <person name="Holloway A.K."/>
            <person name="Clamp M."/>
            <person name="Gnerre S."/>
            <person name="Alfoldi J."/>
            <person name="Beal K."/>
            <person name="Chang J."/>
            <person name="Clawson H."/>
            <person name="Cuff J."/>
            <person name="Di Palma F."/>
            <person name="Fitzgerald S."/>
            <person name="Flicek P."/>
            <person name="Guttman M."/>
            <person name="Hubisz M.J."/>
            <person name="Jaffe D.B."/>
            <person name="Jungreis I."/>
            <person name="Kent W.J."/>
            <person name="Kostka D."/>
            <person name="Lara M."/>
            <person name="Martins A.L."/>
            <person name="Massingham T."/>
            <person name="Moltke I."/>
            <person name="Raney B.J."/>
            <person name="Rasmussen M.D."/>
            <person name="Robinson J."/>
            <person name="Stark A."/>
            <person name="Vilella A.J."/>
            <person name="Wen J."/>
            <person name="Xie X."/>
            <person name="Zody M.C."/>
            <person name="Baldwin J."/>
            <person name="Bloom T."/>
            <person name="Chin C.W."/>
            <person name="Heiman D."/>
            <person name="Nicol R."/>
            <person name="Nusbaum C."/>
            <person name="Young S."/>
            <person name="Wilkinson J."/>
            <person name="Worley K.C."/>
            <person name="Kovar C.L."/>
            <person name="Muzny D.M."/>
            <person name="Gibbs R.A."/>
            <person name="Cree A."/>
            <person name="Dihn H.H."/>
            <person name="Fowler G."/>
            <person name="Jhangiani S."/>
            <person name="Joshi V."/>
            <person name="Lee S."/>
            <person name="Lewis L.R."/>
            <person name="Nazareth L.V."/>
            <person name="Okwuonu G."/>
            <person name="Santibanez J."/>
            <person name="Warren W.C."/>
            <person name="Mardis E.R."/>
            <person name="Weinstock G.M."/>
            <person name="Wilson R.K."/>
            <person name="Delehaunty K."/>
            <person name="Dooling D."/>
            <person name="Fronik C."/>
            <person name="Fulton L."/>
            <person name="Fulton B."/>
            <person name="Graves T."/>
            <person name="Minx P."/>
            <person name="Sodergren E."/>
            <person name="Birney E."/>
            <person name="Margulies E.H."/>
            <person name="Herrero J."/>
            <person name="Green E.D."/>
            <person name="Haussler D."/>
            <person name="Siepel A."/>
            <person name="Goldman N."/>
            <person name="Pollard K.S."/>
            <person name="Pedersen J.S."/>
            <person name="Lander E.S."/>
            <person name="Kellis M."/>
        </authorList>
    </citation>
    <scope>NUCLEOTIDE SEQUENCE [LARGE SCALE GENOMIC DNA]</scope>
</reference>
<dbReference type="InterPro" id="IPR022106">
    <property type="entry name" value="Pax7_C"/>
</dbReference>
<dbReference type="PANTHER" id="PTHR45636">
    <property type="entry name" value="PAIRED BOX PROTEIN PAX-6-RELATED-RELATED"/>
    <property type="match status" value="1"/>
</dbReference>
<keyword evidence="7 8" id="KW-0539">Nucleus</keyword>
<dbReference type="Gene3D" id="1.10.10.60">
    <property type="entry name" value="Homeodomain-like"/>
    <property type="match status" value="1"/>
</dbReference>
<keyword evidence="4" id="KW-0805">Transcription regulation</keyword>
<dbReference type="EMBL" id="AAPE02056299">
    <property type="status" value="NOT_ANNOTATED_CDS"/>
    <property type="molecule type" value="Genomic_DNA"/>
</dbReference>
<dbReference type="InterPro" id="IPR001356">
    <property type="entry name" value="HD"/>
</dbReference>
<evidence type="ECO:0000313" key="14">
    <source>
        <dbReference type="Proteomes" id="UP000001074"/>
    </source>
</evidence>
<evidence type="ECO:0000256" key="8">
    <source>
        <dbReference type="PROSITE-ProRule" id="PRU00108"/>
    </source>
</evidence>
<dbReference type="EMBL" id="AAPE02056302">
    <property type="status" value="NOT_ANNOTATED_CDS"/>
    <property type="molecule type" value="Genomic_DNA"/>
</dbReference>
<comment type="similarity">
    <text evidence="2">Belongs to the paired homeobox family.</text>
</comment>
<name>G1NXF1_MYOLU</name>
<evidence type="ECO:0000259" key="12">
    <source>
        <dbReference type="PROSITE" id="PS50803"/>
    </source>
</evidence>
<dbReference type="Pfam" id="PF00046">
    <property type="entry name" value="Homeodomain"/>
    <property type="match status" value="1"/>
</dbReference>
<dbReference type="InterPro" id="IPR003654">
    <property type="entry name" value="OAR_dom"/>
</dbReference>
<dbReference type="AlphaFoldDB" id="G1NXF1"/>
<dbReference type="GO" id="GO:0000981">
    <property type="term" value="F:DNA-binding transcription factor activity, RNA polymerase II-specific"/>
    <property type="evidence" value="ECO:0007669"/>
    <property type="project" value="TreeGrafter"/>
</dbReference>
<feature type="region of interest" description="Disordered" evidence="10">
    <location>
        <begin position="1"/>
        <end position="31"/>
    </location>
</feature>
<proteinExistence type="inferred from homology"/>
<evidence type="ECO:0000256" key="10">
    <source>
        <dbReference type="SAM" id="MobiDB-lite"/>
    </source>
</evidence>
<evidence type="ECO:0000259" key="11">
    <source>
        <dbReference type="PROSITE" id="PS50071"/>
    </source>
</evidence>
<evidence type="ECO:0000256" key="4">
    <source>
        <dbReference type="ARBA" id="ARBA00023015"/>
    </source>
</evidence>
<keyword evidence="14" id="KW-1185">Reference proteome</keyword>
<feature type="DNA-binding region" description="Homeobox" evidence="8">
    <location>
        <begin position="22"/>
        <end position="81"/>
    </location>
</feature>
<dbReference type="Ensembl" id="ENSMLUT00000002245.2">
    <property type="protein sequence ID" value="ENSMLUP00000002043.2"/>
    <property type="gene ID" value="ENSMLUG00000002244.2"/>
</dbReference>
<organism evidence="13 14">
    <name type="scientific">Myotis lucifugus</name>
    <name type="common">Little brown bat</name>
    <dbReference type="NCBI Taxonomy" id="59463"/>
    <lineage>
        <taxon>Eukaryota</taxon>
        <taxon>Metazoa</taxon>
        <taxon>Chordata</taxon>
        <taxon>Craniata</taxon>
        <taxon>Vertebrata</taxon>
        <taxon>Euteleostomi</taxon>
        <taxon>Mammalia</taxon>
        <taxon>Eutheria</taxon>
        <taxon>Laurasiatheria</taxon>
        <taxon>Chiroptera</taxon>
        <taxon>Yangochiroptera</taxon>
        <taxon>Vespertilionidae</taxon>
        <taxon>Myotis</taxon>
    </lineage>
</organism>
<dbReference type="PROSITE" id="PS50071">
    <property type="entry name" value="HOMEOBOX_2"/>
    <property type="match status" value="1"/>
</dbReference>
<keyword evidence="8 9" id="KW-0371">Homeobox</keyword>
<dbReference type="HOGENOM" id="CLU_904744_0_0_1"/>
<dbReference type="OMA" id="MAIHACA"/>
<reference evidence="13" key="3">
    <citation type="submission" date="2025-09" db="UniProtKB">
        <authorList>
            <consortium name="Ensembl"/>
        </authorList>
    </citation>
    <scope>IDENTIFICATION</scope>
</reference>
<evidence type="ECO:0000256" key="3">
    <source>
        <dbReference type="ARBA" id="ARBA00022473"/>
    </source>
</evidence>
<evidence type="ECO:0000256" key="9">
    <source>
        <dbReference type="RuleBase" id="RU000682"/>
    </source>
</evidence>
<dbReference type="SMART" id="SM00389">
    <property type="entry name" value="HOX"/>
    <property type="match status" value="1"/>
</dbReference>
<evidence type="ECO:0000256" key="7">
    <source>
        <dbReference type="ARBA" id="ARBA00023242"/>
    </source>
</evidence>
<dbReference type="InParanoid" id="G1NXF1"/>